<evidence type="ECO:0000256" key="3">
    <source>
        <dbReference type="ARBA" id="ARBA00005150"/>
    </source>
</evidence>
<feature type="domain" description="Mur ligase central" evidence="23">
    <location>
        <begin position="43"/>
        <end position="262"/>
    </location>
</feature>
<accession>A0ABZ0UL73</accession>
<dbReference type="SUPFAM" id="SSF53244">
    <property type="entry name" value="MurD-like peptide ligases, peptide-binding domain"/>
    <property type="match status" value="1"/>
</dbReference>
<dbReference type="Proteomes" id="UP001327219">
    <property type="component" value="Chromosome"/>
</dbReference>
<evidence type="ECO:0000256" key="6">
    <source>
        <dbReference type="ARBA" id="ARBA00013025"/>
    </source>
</evidence>
<evidence type="ECO:0000256" key="8">
    <source>
        <dbReference type="ARBA" id="ARBA00022598"/>
    </source>
</evidence>
<evidence type="ECO:0000256" key="10">
    <source>
        <dbReference type="ARBA" id="ARBA00022741"/>
    </source>
</evidence>
<dbReference type="Gene3D" id="3.40.1190.10">
    <property type="entry name" value="Mur-like, catalytic domain"/>
    <property type="match status" value="1"/>
</dbReference>
<evidence type="ECO:0000259" key="23">
    <source>
        <dbReference type="Pfam" id="PF08245"/>
    </source>
</evidence>
<evidence type="ECO:0000256" key="1">
    <source>
        <dbReference type="ARBA" id="ARBA00002714"/>
    </source>
</evidence>
<comment type="catalytic activity">
    <reaction evidence="18">
        <text>10-formyltetrahydrofolyl-(gamma-L-Glu)(n) + L-glutamate + ATP = 10-formyltetrahydrofolyl-(gamma-L-Glu)(n+1) + ADP + phosphate + H(+)</text>
        <dbReference type="Rhea" id="RHEA:51904"/>
        <dbReference type="Rhea" id="RHEA-COMP:13088"/>
        <dbReference type="Rhea" id="RHEA-COMP:14300"/>
        <dbReference type="ChEBI" id="CHEBI:15378"/>
        <dbReference type="ChEBI" id="CHEBI:29985"/>
        <dbReference type="ChEBI" id="CHEBI:30616"/>
        <dbReference type="ChEBI" id="CHEBI:43474"/>
        <dbReference type="ChEBI" id="CHEBI:134413"/>
        <dbReference type="ChEBI" id="CHEBI:456216"/>
        <dbReference type="EC" id="6.3.2.17"/>
    </reaction>
</comment>
<dbReference type="InterPro" id="IPR036565">
    <property type="entry name" value="Mur-like_cat_sf"/>
</dbReference>
<keyword evidence="11 21" id="KW-0067">ATP-binding</keyword>
<evidence type="ECO:0000256" key="18">
    <source>
        <dbReference type="ARBA" id="ARBA00047808"/>
    </source>
</evidence>
<dbReference type="NCBIfam" id="TIGR01499">
    <property type="entry name" value="folC"/>
    <property type="match status" value="1"/>
</dbReference>
<evidence type="ECO:0000256" key="15">
    <source>
        <dbReference type="ARBA" id="ARBA00030592"/>
    </source>
</evidence>
<gene>
    <name evidence="24" type="ORF">Bandiella_00583</name>
</gene>
<evidence type="ECO:0000256" key="9">
    <source>
        <dbReference type="ARBA" id="ARBA00022723"/>
    </source>
</evidence>
<evidence type="ECO:0000259" key="22">
    <source>
        <dbReference type="Pfam" id="PF02875"/>
    </source>
</evidence>
<dbReference type="Gene3D" id="3.90.190.20">
    <property type="entry name" value="Mur ligase, C-terminal domain"/>
    <property type="match status" value="1"/>
</dbReference>
<comment type="catalytic activity">
    <reaction evidence="17">
        <text>(6S)-5,6,7,8-tetrahydrofolyl-(gamma-L-Glu)(n) + L-glutamate + ATP = (6S)-5,6,7,8-tetrahydrofolyl-(gamma-L-Glu)(n+1) + ADP + phosphate + H(+)</text>
        <dbReference type="Rhea" id="RHEA:10580"/>
        <dbReference type="Rhea" id="RHEA-COMP:14738"/>
        <dbReference type="Rhea" id="RHEA-COMP:14740"/>
        <dbReference type="ChEBI" id="CHEBI:15378"/>
        <dbReference type="ChEBI" id="CHEBI:29985"/>
        <dbReference type="ChEBI" id="CHEBI:30616"/>
        <dbReference type="ChEBI" id="CHEBI:43474"/>
        <dbReference type="ChEBI" id="CHEBI:141005"/>
        <dbReference type="ChEBI" id="CHEBI:456216"/>
        <dbReference type="EC" id="6.3.2.17"/>
    </reaction>
</comment>
<dbReference type="InterPro" id="IPR001645">
    <property type="entry name" value="Folylpolyglutamate_synth"/>
</dbReference>
<evidence type="ECO:0000256" key="2">
    <source>
        <dbReference type="ARBA" id="ARBA00004799"/>
    </source>
</evidence>
<dbReference type="PROSITE" id="PS01012">
    <property type="entry name" value="FOLYLPOLYGLU_SYNT_2"/>
    <property type="match status" value="1"/>
</dbReference>
<proteinExistence type="inferred from homology"/>
<keyword evidence="9" id="KW-0479">Metal-binding</keyword>
<protein>
    <recommendedName>
        <fullName evidence="7">Dihydrofolate synthase/folylpolyglutamate synthase</fullName>
        <ecNumber evidence="5">6.3.2.12</ecNumber>
        <ecNumber evidence="6">6.3.2.17</ecNumber>
    </recommendedName>
    <alternativeName>
        <fullName evidence="16">Folylpoly-gamma-glutamate synthetase-dihydrofolate synthetase</fullName>
    </alternativeName>
    <alternativeName>
        <fullName evidence="14">Folylpolyglutamate synthetase</fullName>
    </alternativeName>
    <alternativeName>
        <fullName evidence="15">Tetrahydrofolylpolyglutamate synthase</fullName>
    </alternativeName>
</protein>
<dbReference type="InterPro" id="IPR013221">
    <property type="entry name" value="Mur_ligase_cen"/>
</dbReference>
<organism evidence="24 25">
    <name type="scientific">Candidatus Bandiella euplotis</name>
    <dbReference type="NCBI Taxonomy" id="1664265"/>
    <lineage>
        <taxon>Bacteria</taxon>
        <taxon>Pseudomonadati</taxon>
        <taxon>Pseudomonadota</taxon>
        <taxon>Alphaproteobacteria</taxon>
        <taxon>Rickettsiales</taxon>
        <taxon>Candidatus Midichloriaceae</taxon>
        <taxon>Candidatus Bandiella</taxon>
    </lineage>
</organism>
<evidence type="ECO:0000313" key="25">
    <source>
        <dbReference type="Proteomes" id="UP001327219"/>
    </source>
</evidence>
<dbReference type="PIRSF" id="PIRSF001563">
    <property type="entry name" value="Folylpolyglu_synth"/>
    <property type="match status" value="1"/>
</dbReference>
<comment type="pathway">
    <text evidence="3">Cofactor biosynthesis; tetrahydrofolylpolyglutamate biosynthesis.</text>
</comment>
<dbReference type="EC" id="6.3.2.12" evidence="5"/>
<evidence type="ECO:0000256" key="12">
    <source>
        <dbReference type="ARBA" id="ARBA00022842"/>
    </source>
</evidence>
<evidence type="ECO:0000256" key="13">
    <source>
        <dbReference type="ARBA" id="ARBA00022909"/>
    </source>
</evidence>
<reference evidence="24 25" key="1">
    <citation type="submission" date="2022-11" db="EMBL/GenBank/DDBJ databases">
        <title>Host association and intracellularity evolved multiple times independently in the Rickettsiales.</title>
        <authorList>
            <person name="Castelli M."/>
            <person name="Nardi T."/>
            <person name="Gammuto L."/>
            <person name="Bellinzona G."/>
            <person name="Sabaneyeva E."/>
            <person name="Potekhin A."/>
            <person name="Serra V."/>
            <person name="Petroni G."/>
            <person name="Sassera D."/>
        </authorList>
    </citation>
    <scope>NUCLEOTIDE SEQUENCE [LARGE SCALE GENOMIC DNA]</scope>
    <source>
        <strain evidence="24 25">NDG2</strain>
    </source>
</reference>
<keyword evidence="25" id="KW-1185">Reference proteome</keyword>
<evidence type="ECO:0000256" key="16">
    <source>
        <dbReference type="ARBA" id="ARBA00032510"/>
    </source>
</evidence>
<dbReference type="SUPFAM" id="SSF53623">
    <property type="entry name" value="MurD-like peptide ligases, catalytic domain"/>
    <property type="match status" value="1"/>
</dbReference>
<keyword evidence="10 21" id="KW-0547">Nucleotide-binding</keyword>
<comment type="catalytic activity">
    <reaction evidence="20">
        <text>7,8-dihydropteroate + L-glutamate + ATP = 7,8-dihydrofolate + ADP + phosphate + H(+)</text>
        <dbReference type="Rhea" id="RHEA:23584"/>
        <dbReference type="ChEBI" id="CHEBI:15378"/>
        <dbReference type="ChEBI" id="CHEBI:17839"/>
        <dbReference type="ChEBI" id="CHEBI:29985"/>
        <dbReference type="ChEBI" id="CHEBI:30616"/>
        <dbReference type="ChEBI" id="CHEBI:43474"/>
        <dbReference type="ChEBI" id="CHEBI:57451"/>
        <dbReference type="ChEBI" id="CHEBI:456216"/>
        <dbReference type="EC" id="6.3.2.12"/>
    </reaction>
</comment>
<dbReference type="PANTHER" id="PTHR11136">
    <property type="entry name" value="FOLYLPOLYGLUTAMATE SYNTHASE-RELATED"/>
    <property type="match status" value="1"/>
</dbReference>
<evidence type="ECO:0000256" key="20">
    <source>
        <dbReference type="ARBA" id="ARBA00049161"/>
    </source>
</evidence>
<dbReference type="InterPro" id="IPR018109">
    <property type="entry name" value="Folylpolyglutamate_synth_CS"/>
</dbReference>
<comment type="similarity">
    <text evidence="4 21">Belongs to the folylpolyglutamate synthase family.</text>
</comment>
<evidence type="ECO:0000256" key="21">
    <source>
        <dbReference type="PIRNR" id="PIRNR001563"/>
    </source>
</evidence>
<evidence type="ECO:0000256" key="7">
    <source>
        <dbReference type="ARBA" id="ARBA00019357"/>
    </source>
</evidence>
<dbReference type="Pfam" id="PF02875">
    <property type="entry name" value="Mur_ligase_C"/>
    <property type="match status" value="1"/>
</dbReference>
<evidence type="ECO:0000256" key="4">
    <source>
        <dbReference type="ARBA" id="ARBA00008276"/>
    </source>
</evidence>
<dbReference type="EMBL" id="CP110820">
    <property type="protein sequence ID" value="WPX96469.1"/>
    <property type="molecule type" value="Genomic_DNA"/>
</dbReference>
<dbReference type="InterPro" id="IPR004101">
    <property type="entry name" value="Mur_ligase_C"/>
</dbReference>
<keyword evidence="12" id="KW-0460">Magnesium</keyword>
<evidence type="ECO:0000256" key="19">
    <source>
        <dbReference type="ARBA" id="ARBA00049035"/>
    </source>
</evidence>
<evidence type="ECO:0000256" key="11">
    <source>
        <dbReference type="ARBA" id="ARBA00022840"/>
    </source>
</evidence>
<evidence type="ECO:0000256" key="5">
    <source>
        <dbReference type="ARBA" id="ARBA00013023"/>
    </source>
</evidence>
<evidence type="ECO:0000256" key="14">
    <source>
        <dbReference type="ARBA" id="ARBA00030048"/>
    </source>
</evidence>
<comment type="function">
    <text evidence="1">Functions in two distinct reactions of the de novo folate biosynthetic pathway. Catalyzes the addition of a glutamate residue to dihydropteroate (7,8-dihydropteroate or H2Pte) to form dihydrofolate (7,8-dihydrofolate monoglutamate or H2Pte-Glu). Also catalyzes successive additions of L-glutamate to tetrahydrofolate or 10-formyltetrahydrofolate or 5,10-methylenetetrahydrofolate, leading to folylpolyglutamate derivatives.</text>
</comment>
<comment type="catalytic activity">
    <reaction evidence="19">
        <text>(6R)-5,10-methylenetetrahydrofolyl-(gamma-L-Glu)(n) + L-glutamate + ATP = (6R)-5,10-methylenetetrahydrofolyl-(gamma-L-Glu)(n+1) + ADP + phosphate + H(+)</text>
        <dbReference type="Rhea" id="RHEA:51912"/>
        <dbReference type="Rhea" id="RHEA-COMP:13257"/>
        <dbReference type="Rhea" id="RHEA-COMP:13258"/>
        <dbReference type="ChEBI" id="CHEBI:15378"/>
        <dbReference type="ChEBI" id="CHEBI:29985"/>
        <dbReference type="ChEBI" id="CHEBI:30616"/>
        <dbReference type="ChEBI" id="CHEBI:43474"/>
        <dbReference type="ChEBI" id="CHEBI:136572"/>
        <dbReference type="ChEBI" id="CHEBI:456216"/>
        <dbReference type="EC" id="6.3.2.17"/>
    </reaction>
</comment>
<comment type="pathway">
    <text evidence="2">Cofactor biosynthesis; tetrahydrofolate biosynthesis; 7,8-dihydrofolate from 2-amino-4-hydroxy-6-hydroxymethyl-7,8-dihydropteridine diphosphate and 4-aminobenzoate: step 2/2.</text>
</comment>
<dbReference type="InterPro" id="IPR036615">
    <property type="entry name" value="Mur_ligase_C_dom_sf"/>
</dbReference>
<keyword evidence="8 21" id="KW-0436">Ligase</keyword>
<name>A0ABZ0UL73_9RICK</name>
<sequence length="429" mass="47970">MVYMPHWPKPFGKILVDLKLDRMYEILRRLENPHKKLPPIIHVAGTNGKGSTIAFLKAIFTAAGYKVHQYTSPHLIRFNERIILANEKISDGQLFGIMEECRVVGDDLNLTFFEATTAAAFLAFSRIKADVMLVETGLGGRLDATNVMENVLLSIITPISYDHMEFLGESLLEIANEKAGIIKNNSTCVISWQESEVLDFLIQKCEKKKTISYAWQRDWNFAKINDGFLFLELLKGEEFNFPMPSLKGIHQIVNASTAIAAVKSISGQFAISNDDIKTGLLKAYWPARMQEIKSGAFISLLPKNSEIWLDGAHNVAGAQMIAATLSTLPPMPTFLINGRSKDRDIIGFLMCFEDKVEHVFAVPIEWEPYSESPKKIEMAAKKLGIKATECDSLTEAMQKCGELSKGRAVRILICGSLYLMGDVLNLMRN</sequence>
<evidence type="ECO:0000313" key="24">
    <source>
        <dbReference type="EMBL" id="WPX96469.1"/>
    </source>
</evidence>
<dbReference type="EC" id="6.3.2.17" evidence="6"/>
<dbReference type="PANTHER" id="PTHR11136:SF0">
    <property type="entry name" value="DIHYDROFOLATE SYNTHETASE-RELATED"/>
    <property type="match status" value="1"/>
</dbReference>
<keyword evidence="13" id="KW-0289">Folate biosynthesis</keyword>
<feature type="domain" description="Mur ligase C-terminal" evidence="22">
    <location>
        <begin position="307"/>
        <end position="416"/>
    </location>
</feature>
<dbReference type="Pfam" id="PF08245">
    <property type="entry name" value="Mur_ligase_M"/>
    <property type="match status" value="1"/>
</dbReference>
<evidence type="ECO:0000256" key="17">
    <source>
        <dbReference type="ARBA" id="ARBA00047493"/>
    </source>
</evidence>